<evidence type="ECO:0000313" key="4">
    <source>
        <dbReference type="EMBL" id="MDE1465197.1"/>
    </source>
</evidence>
<sequence length="337" mass="37440">MRYDVVAVRHLSFVTVIALLGYLVSNIARGAEQQNGPLTMRYNNLFVNSNAAQRSEVFDLDEWVHGLELEFKSDYYFGFIGFDFTMGSATYVNGNNNGNGASNTGGAHGFVANQQQAGEGAAAEGFIEQPVPNDREFVFSSFSYEQLEAKSKEMQDCMSDPGSQEPQACQIEVPLLETEEIDYLRQPQLNSDSSGSLSAISQAYTKLRFGDDSFYIGLNYGLQNIDIATFSTANSNVTASSIFGALITANWKNARVYLTRFNQYHNRRSSQLLSDLESYDRQSKIDHIDILGLNYQLAPGLNGQLEYGRADNQLTKYFLIITIPKPLAAVYLNSMAI</sequence>
<comment type="caution">
    <text evidence="4">The sequence shown here is derived from an EMBL/GenBank/DDBJ whole genome shotgun (WGS) entry which is preliminary data.</text>
</comment>
<dbReference type="RefSeq" id="WP_274691508.1">
    <property type="nucleotide sequence ID" value="NZ_JAPMOU010000054.1"/>
</dbReference>
<evidence type="ECO:0000313" key="5">
    <source>
        <dbReference type="Proteomes" id="UP001528823"/>
    </source>
</evidence>
<dbReference type="Proteomes" id="UP001528823">
    <property type="component" value="Unassembled WGS sequence"/>
</dbReference>
<reference evidence="4 5" key="1">
    <citation type="submission" date="2022-11" db="EMBL/GenBank/DDBJ databases">
        <title>Spartinivicinus poritis sp. nov., isolated from scleractinian coral Porites lutea.</title>
        <authorList>
            <person name="Zhang G."/>
            <person name="Cai L."/>
            <person name="Wei Q."/>
        </authorList>
    </citation>
    <scope>NUCLEOTIDE SEQUENCE [LARGE SCALE GENOMIC DNA]</scope>
    <source>
        <strain evidence="4 5">A2-2</strain>
    </source>
</reference>
<comment type="similarity">
    <text evidence="1">Belongs to the outer membrane porin (Opr) (TC 1.B.25) family.</text>
</comment>
<keyword evidence="2" id="KW-0813">Transport</keyword>
<gene>
    <name evidence="4" type="ORF">ORQ98_24850</name>
</gene>
<proteinExistence type="inferred from homology"/>
<keyword evidence="5" id="KW-1185">Reference proteome</keyword>
<keyword evidence="3" id="KW-0732">Signal</keyword>
<protein>
    <submittedName>
        <fullName evidence="4">OprD family outer membrane porin</fullName>
    </submittedName>
</protein>
<evidence type="ECO:0000256" key="1">
    <source>
        <dbReference type="ARBA" id="ARBA00009075"/>
    </source>
</evidence>
<dbReference type="EMBL" id="JAPMOU010000054">
    <property type="protein sequence ID" value="MDE1465197.1"/>
    <property type="molecule type" value="Genomic_DNA"/>
</dbReference>
<accession>A0ABT5UFV6</accession>
<organism evidence="4 5">
    <name type="scientific">Spartinivicinus poritis</name>
    <dbReference type="NCBI Taxonomy" id="2994640"/>
    <lineage>
        <taxon>Bacteria</taxon>
        <taxon>Pseudomonadati</taxon>
        <taxon>Pseudomonadota</taxon>
        <taxon>Gammaproteobacteria</taxon>
        <taxon>Oceanospirillales</taxon>
        <taxon>Zooshikellaceae</taxon>
        <taxon>Spartinivicinus</taxon>
    </lineage>
</organism>
<dbReference type="Pfam" id="PF03573">
    <property type="entry name" value="OprD"/>
    <property type="match status" value="1"/>
</dbReference>
<name>A0ABT5UFV6_9GAMM</name>
<dbReference type="Gene3D" id="2.40.160.10">
    <property type="entry name" value="Porin"/>
    <property type="match status" value="2"/>
</dbReference>
<evidence type="ECO:0000256" key="2">
    <source>
        <dbReference type="ARBA" id="ARBA00022448"/>
    </source>
</evidence>
<dbReference type="InterPro" id="IPR023614">
    <property type="entry name" value="Porin_dom_sf"/>
</dbReference>
<dbReference type="InterPro" id="IPR005318">
    <property type="entry name" value="OM_porin_bac"/>
</dbReference>
<evidence type="ECO:0000256" key="3">
    <source>
        <dbReference type="ARBA" id="ARBA00022729"/>
    </source>
</evidence>